<dbReference type="InterPro" id="IPR025436">
    <property type="entry name" value="DUF4179"/>
</dbReference>
<dbReference type="Proteomes" id="UP000184310">
    <property type="component" value="Unassembled WGS sequence"/>
</dbReference>
<dbReference type="Pfam" id="PF13786">
    <property type="entry name" value="DUF4179"/>
    <property type="match status" value="1"/>
</dbReference>
<dbReference type="RefSeq" id="WP_072993909.1">
    <property type="nucleotide sequence ID" value="NZ_FQZB01000036.1"/>
</dbReference>
<keyword evidence="1" id="KW-0472">Membrane</keyword>
<reference evidence="3 4" key="1">
    <citation type="submission" date="2016-11" db="EMBL/GenBank/DDBJ databases">
        <authorList>
            <person name="Jaros S."/>
            <person name="Januszkiewicz K."/>
            <person name="Wedrychowicz H."/>
        </authorList>
    </citation>
    <scope>NUCLEOTIDE SEQUENCE [LARGE SCALE GENOMIC DNA]</scope>
    <source>
        <strain evidence="3 4">DSM 21758</strain>
    </source>
</reference>
<dbReference type="EMBL" id="FQZB01000036">
    <property type="protein sequence ID" value="SHK84288.1"/>
    <property type="molecule type" value="Genomic_DNA"/>
</dbReference>
<proteinExistence type="predicted"/>
<dbReference type="STRING" id="1121302.SAMN02745163_04559"/>
<keyword evidence="4" id="KW-1185">Reference proteome</keyword>
<name>A0A1M6VS56_9CLOT</name>
<accession>A0A1M6VS56</accession>
<gene>
    <name evidence="3" type="ORF">SAMN02745163_04559</name>
</gene>
<evidence type="ECO:0000313" key="3">
    <source>
        <dbReference type="EMBL" id="SHK84288.1"/>
    </source>
</evidence>
<evidence type="ECO:0000313" key="4">
    <source>
        <dbReference type="Proteomes" id="UP000184310"/>
    </source>
</evidence>
<organism evidence="3 4">
    <name type="scientific">Clostridium cavendishii DSM 21758</name>
    <dbReference type="NCBI Taxonomy" id="1121302"/>
    <lineage>
        <taxon>Bacteria</taxon>
        <taxon>Bacillati</taxon>
        <taxon>Bacillota</taxon>
        <taxon>Clostridia</taxon>
        <taxon>Eubacteriales</taxon>
        <taxon>Clostridiaceae</taxon>
        <taxon>Clostridium</taxon>
    </lineage>
</organism>
<evidence type="ECO:0000256" key="1">
    <source>
        <dbReference type="SAM" id="Phobius"/>
    </source>
</evidence>
<feature type="domain" description="DUF4179" evidence="2">
    <location>
        <begin position="51"/>
        <end position="145"/>
    </location>
</feature>
<keyword evidence="1" id="KW-0812">Transmembrane</keyword>
<dbReference type="AlphaFoldDB" id="A0A1M6VS56"/>
<dbReference type="Gene3D" id="2.60.40.1630">
    <property type="entry name" value="bacillus anthracis domain"/>
    <property type="match status" value="1"/>
</dbReference>
<feature type="transmembrane region" description="Helical" evidence="1">
    <location>
        <begin position="55"/>
        <end position="73"/>
    </location>
</feature>
<evidence type="ECO:0000259" key="2">
    <source>
        <dbReference type="Pfam" id="PF13786"/>
    </source>
</evidence>
<protein>
    <recommendedName>
        <fullName evidence="2">DUF4179 domain-containing protein</fullName>
    </recommendedName>
</protein>
<keyword evidence="1" id="KW-1133">Transmembrane helix</keyword>
<sequence length="373" mass="42310">MDDILKDSLIREKLKEENELPDVVNISISEALDNINGGALDKEVIKVKNKRRGGFIKTAVGLVIILGASSLLLNDFGFIAYAKANIQSVFGFMEKEENSKYYNINENLEKYSTKSLAKAKDKDITINLTNVIVEDNIMKVGYVIEGKKINSSDAGTWVGSRGSVNDNVYLDGEKANILEEDYIYKCIDENTMVVMKTLKSDKKFKEKFDLKFEIKETEWTQKNIQGSWCFDLNIDSNVLLGESKRIDVNKHYKIGEVDYEVKSIVYYPTGLYVNLKGVASSDYNTTDENGMVKALIITDENGVIIQGYRGLAVYNNSVKEEIEYKFYGFVDKLPKEFNIIPVRIGMDNRKAKTYEVGKKIDITNLEKINIKCN</sequence>